<dbReference type="PANTHER" id="PTHR40516">
    <property type="entry name" value="ANTITOXIN CHPS-RELATED"/>
    <property type="match status" value="1"/>
</dbReference>
<dbReference type="PANTHER" id="PTHR40516:SF1">
    <property type="entry name" value="ANTITOXIN CHPS-RELATED"/>
    <property type="match status" value="1"/>
</dbReference>
<dbReference type="InterPro" id="IPR007159">
    <property type="entry name" value="SpoVT-AbrB_dom"/>
</dbReference>
<accession>A0AAW9PXZ9</accession>
<evidence type="ECO:0000313" key="3">
    <source>
        <dbReference type="Proteomes" id="UP001333818"/>
    </source>
</evidence>
<evidence type="ECO:0000259" key="1">
    <source>
        <dbReference type="SMART" id="SM00966"/>
    </source>
</evidence>
<dbReference type="InterPro" id="IPR037914">
    <property type="entry name" value="SpoVT-AbrB_sf"/>
</dbReference>
<sequence>MTVQITKWGNSLAVRIPKAVAELAEIHEGTYMRFQVIDGAIVLTPEPRKRYSLNELLEGMTEENLHGEISTGAIVGNEEW</sequence>
<dbReference type="SUPFAM" id="SSF89447">
    <property type="entry name" value="AbrB/MazE/MraZ-like"/>
    <property type="match status" value="1"/>
</dbReference>
<dbReference type="Gene3D" id="2.10.260.10">
    <property type="match status" value="1"/>
</dbReference>
<evidence type="ECO:0000313" key="2">
    <source>
        <dbReference type="EMBL" id="MEE3716489.1"/>
    </source>
</evidence>
<protein>
    <submittedName>
        <fullName evidence="2">AbrB/MazE/SpoVT family DNA-binding domain-containing protein</fullName>
    </submittedName>
</protein>
<dbReference type="Proteomes" id="UP001333818">
    <property type="component" value="Unassembled WGS sequence"/>
</dbReference>
<keyword evidence="2" id="KW-0238">DNA-binding</keyword>
<dbReference type="InterPro" id="IPR039052">
    <property type="entry name" value="Antitox_PemI-like"/>
</dbReference>
<dbReference type="Pfam" id="PF04014">
    <property type="entry name" value="MazE_antitoxin"/>
    <property type="match status" value="1"/>
</dbReference>
<dbReference type="EMBL" id="JAZBJZ010000020">
    <property type="protein sequence ID" value="MEE3716489.1"/>
    <property type="molecule type" value="Genomic_DNA"/>
</dbReference>
<organism evidence="2 3">
    <name type="scientific">Tumidithrix elongata BACA0141</name>
    <dbReference type="NCBI Taxonomy" id="2716417"/>
    <lineage>
        <taxon>Bacteria</taxon>
        <taxon>Bacillati</taxon>
        <taxon>Cyanobacteriota</taxon>
        <taxon>Cyanophyceae</taxon>
        <taxon>Pseudanabaenales</taxon>
        <taxon>Pseudanabaenaceae</taxon>
        <taxon>Tumidithrix</taxon>
        <taxon>Tumidithrix elongata</taxon>
    </lineage>
</organism>
<dbReference type="GO" id="GO:0003677">
    <property type="term" value="F:DNA binding"/>
    <property type="evidence" value="ECO:0007669"/>
    <property type="project" value="UniProtKB-KW"/>
</dbReference>
<reference evidence="2" key="1">
    <citation type="submission" date="2024-01" db="EMBL/GenBank/DDBJ databases">
        <title>Bank of Algae and Cyanobacteria of the Azores (BACA) strain genomes.</title>
        <authorList>
            <person name="Luz R."/>
            <person name="Cordeiro R."/>
            <person name="Fonseca A."/>
            <person name="Goncalves V."/>
        </authorList>
    </citation>
    <scope>NUCLEOTIDE SEQUENCE</scope>
    <source>
        <strain evidence="2">BACA0141</strain>
    </source>
</reference>
<proteinExistence type="predicted"/>
<dbReference type="GO" id="GO:0097351">
    <property type="term" value="F:toxin sequestering activity"/>
    <property type="evidence" value="ECO:0007669"/>
    <property type="project" value="InterPro"/>
</dbReference>
<gene>
    <name evidence="2" type="ORF">V2H45_07010</name>
</gene>
<dbReference type="AlphaFoldDB" id="A0AAW9PXZ9"/>
<keyword evidence="3" id="KW-1185">Reference proteome</keyword>
<comment type="caution">
    <text evidence="2">The sequence shown here is derived from an EMBL/GenBank/DDBJ whole genome shotgun (WGS) entry which is preliminary data.</text>
</comment>
<feature type="domain" description="SpoVT-AbrB" evidence="1">
    <location>
        <begin position="6"/>
        <end position="51"/>
    </location>
</feature>
<name>A0AAW9PXZ9_9CYAN</name>
<dbReference type="RefSeq" id="WP_330482918.1">
    <property type="nucleotide sequence ID" value="NZ_JAZBJZ010000020.1"/>
</dbReference>
<dbReference type="SMART" id="SM00966">
    <property type="entry name" value="SpoVT_AbrB"/>
    <property type="match status" value="1"/>
</dbReference>